<dbReference type="GO" id="GO:0016020">
    <property type="term" value="C:membrane"/>
    <property type="evidence" value="ECO:0007669"/>
    <property type="project" value="TreeGrafter"/>
</dbReference>
<dbReference type="SUPFAM" id="SSF52087">
    <property type="entry name" value="CRAL/TRIO domain"/>
    <property type="match status" value="1"/>
</dbReference>
<dbReference type="PROSITE" id="PS50191">
    <property type="entry name" value="CRAL_TRIO"/>
    <property type="match status" value="1"/>
</dbReference>
<accession>A0A226EZD9</accession>
<dbReference type="SMART" id="SM01100">
    <property type="entry name" value="CRAL_TRIO_N"/>
    <property type="match status" value="1"/>
</dbReference>
<keyword evidence="3" id="KW-1185">Reference proteome</keyword>
<sequence length="229" mass="26701">MSRALISPELLSSHDEEKCLETLKQCMKSIVEILNALFKQWNSFAAFGPLFTDEFLLHFMRGRKYRVENTLETLKNYIQVRAKKYPEIFLHLLPSSIVIKEDCIRKLKIAGLDGVTIFATRVEWWPPLDSGHGWDEIIPKIVVAADMVLLAPKGMDLLRVDCIVDMEGFNRHHFQRLFGIRPCIKMMNLFYKAFPLRLRTVHFVNSPSCFDMFFVVAKKLLPKYMNRVC</sequence>
<dbReference type="EMBL" id="LNIX01000001">
    <property type="protein sequence ID" value="OXA62919.1"/>
    <property type="molecule type" value="Genomic_DNA"/>
</dbReference>
<dbReference type="SUPFAM" id="SSF46938">
    <property type="entry name" value="CRAL/TRIO N-terminal domain"/>
    <property type="match status" value="1"/>
</dbReference>
<dbReference type="STRING" id="158441.A0A226EZD9"/>
<dbReference type="InterPro" id="IPR036865">
    <property type="entry name" value="CRAL-TRIO_dom_sf"/>
</dbReference>
<evidence type="ECO:0000313" key="3">
    <source>
        <dbReference type="Proteomes" id="UP000198287"/>
    </source>
</evidence>
<dbReference type="InterPro" id="IPR001251">
    <property type="entry name" value="CRAL-TRIO_dom"/>
</dbReference>
<evidence type="ECO:0000259" key="1">
    <source>
        <dbReference type="PROSITE" id="PS50191"/>
    </source>
</evidence>
<dbReference type="Gene3D" id="1.10.8.20">
    <property type="entry name" value="N-terminal domain of phosphatidylinositol transfer protein sec14p"/>
    <property type="match status" value="1"/>
</dbReference>
<dbReference type="InterPro" id="IPR036273">
    <property type="entry name" value="CRAL/TRIO_N_dom_sf"/>
</dbReference>
<dbReference type="InterPro" id="IPR011074">
    <property type="entry name" value="CRAL/TRIO_N_dom"/>
</dbReference>
<dbReference type="PRINTS" id="PR00180">
    <property type="entry name" value="CRETINALDHBP"/>
</dbReference>
<dbReference type="OrthoDB" id="6682367at2759"/>
<protein>
    <submittedName>
        <fullName evidence="2">Alpha-tocopherol transfer protein</fullName>
    </submittedName>
</protein>
<dbReference type="AlphaFoldDB" id="A0A226EZD9"/>
<dbReference type="Pfam" id="PF00650">
    <property type="entry name" value="CRAL_TRIO"/>
    <property type="match status" value="1"/>
</dbReference>
<organism evidence="2 3">
    <name type="scientific">Folsomia candida</name>
    <name type="common">Springtail</name>
    <dbReference type="NCBI Taxonomy" id="158441"/>
    <lineage>
        <taxon>Eukaryota</taxon>
        <taxon>Metazoa</taxon>
        <taxon>Ecdysozoa</taxon>
        <taxon>Arthropoda</taxon>
        <taxon>Hexapoda</taxon>
        <taxon>Collembola</taxon>
        <taxon>Entomobryomorpha</taxon>
        <taxon>Isotomoidea</taxon>
        <taxon>Isotomidae</taxon>
        <taxon>Proisotominae</taxon>
        <taxon>Folsomia</taxon>
    </lineage>
</organism>
<dbReference type="PANTHER" id="PTHR10174">
    <property type="entry name" value="ALPHA-TOCOPHEROL TRANSFER PROTEIN-RELATED"/>
    <property type="match status" value="1"/>
</dbReference>
<dbReference type="Gene3D" id="3.40.525.10">
    <property type="entry name" value="CRAL-TRIO lipid binding domain"/>
    <property type="match status" value="1"/>
</dbReference>
<reference evidence="2 3" key="1">
    <citation type="submission" date="2015-12" db="EMBL/GenBank/DDBJ databases">
        <title>The genome of Folsomia candida.</title>
        <authorList>
            <person name="Faddeeva A."/>
            <person name="Derks M.F."/>
            <person name="Anvar Y."/>
            <person name="Smit S."/>
            <person name="Van Straalen N."/>
            <person name="Roelofs D."/>
        </authorList>
    </citation>
    <scope>NUCLEOTIDE SEQUENCE [LARGE SCALE GENOMIC DNA]</scope>
    <source>
        <strain evidence="2 3">VU population</strain>
        <tissue evidence="2">Whole body</tissue>
    </source>
</reference>
<name>A0A226EZD9_FOLCA</name>
<gene>
    <name evidence="2" type="ORF">Fcan01_01360</name>
</gene>
<feature type="domain" description="CRAL-TRIO" evidence="1">
    <location>
        <begin position="85"/>
        <end position="229"/>
    </location>
</feature>
<dbReference type="Proteomes" id="UP000198287">
    <property type="component" value="Unassembled WGS sequence"/>
</dbReference>
<comment type="caution">
    <text evidence="2">The sequence shown here is derived from an EMBL/GenBank/DDBJ whole genome shotgun (WGS) entry which is preliminary data.</text>
</comment>
<dbReference type="PANTHER" id="PTHR10174:SF130">
    <property type="entry name" value="ALPHA-TOCOPHEROL TRANSFER PROTEIN-LIKE"/>
    <property type="match status" value="1"/>
</dbReference>
<proteinExistence type="predicted"/>
<dbReference type="GO" id="GO:1902936">
    <property type="term" value="F:phosphatidylinositol bisphosphate binding"/>
    <property type="evidence" value="ECO:0007669"/>
    <property type="project" value="TreeGrafter"/>
</dbReference>
<evidence type="ECO:0000313" key="2">
    <source>
        <dbReference type="EMBL" id="OXA62919.1"/>
    </source>
</evidence>